<accession>A0A1H3UM57</accession>
<proteinExistence type="predicted"/>
<reference evidence="2" key="1">
    <citation type="submission" date="2016-10" db="EMBL/GenBank/DDBJ databases">
        <authorList>
            <person name="Varghese N."/>
            <person name="Submissions S."/>
        </authorList>
    </citation>
    <scope>NUCLEOTIDE SEQUENCE [LARGE SCALE GENOMIC DNA]</scope>
    <source>
        <strain evidence="2">DSM 44718</strain>
    </source>
</reference>
<name>A0A1H3UM57_9ACTN</name>
<evidence type="ECO:0000313" key="2">
    <source>
        <dbReference type="Proteomes" id="UP000199632"/>
    </source>
</evidence>
<gene>
    <name evidence="1" type="ORF">SAMN05421684_7526</name>
</gene>
<evidence type="ECO:0000313" key="1">
    <source>
        <dbReference type="EMBL" id="SDZ63484.1"/>
    </source>
</evidence>
<keyword evidence="2" id="KW-1185">Reference proteome</keyword>
<protein>
    <submittedName>
        <fullName evidence="1">Uncharacterized protein</fullName>
    </submittedName>
</protein>
<sequence>MSSKQSKRPKQTTSVKVRRGIALNHNEILVGLRTSK</sequence>
<dbReference type="Proteomes" id="UP000199632">
    <property type="component" value="Unassembled WGS sequence"/>
</dbReference>
<dbReference type="EMBL" id="FNQB01000005">
    <property type="protein sequence ID" value="SDZ63484.1"/>
    <property type="molecule type" value="Genomic_DNA"/>
</dbReference>
<dbReference type="AlphaFoldDB" id="A0A1H3UM57"/>
<organism evidence="1 2">
    <name type="scientific">Asanoa ishikariensis</name>
    <dbReference type="NCBI Taxonomy" id="137265"/>
    <lineage>
        <taxon>Bacteria</taxon>
        <taxon>Bacillati</taxon>
        <taxon>Actinomycetota</taxon>
        <taxon>Actinomycetes</taxon>
        <taxon>Micromonosporales</taxon>
        <taxon>Micromonosporaceae</taxon>
        <taxon>Asanoa</taxon>
    </lineage>
</organism>